<dbReference type="PANTHER" id="PTHR43681">
    <property type="entry name" value="TRANSMEMBRANE GTPASE FZO"/>
    <property type="match status" value="1"/>
</dbReference>
<sequence>MTQEKWMIEKTYYETFLTESEKEHPVNVLGNAYFEEQKNEIYDLSHIRYAQGEIYFHCKDYETAIFKWENINNELEPWAKKNIADAYYELGLLSSAEDVYTSIQADDKILNMEVALQLFSLYIERNKLELAYGEIEKAISIDPDYPNVTSLAKSFYEEHEDWDKAVELAVNEAIRTESLQWLSTLNSYIDREYTGNFTPGYFYSLLISAYRVDRNHFKGITSSLWNSHQYRENYLDWIRTINDIFLNIEVELYDAWQEISTLYKNTYYELMEGPFLVKDLQNVMPNLLVNWFKTTNAPNALPVTAAVLAWSDLFPSTIDTEIVHEAKELLAQARGEEVNLEESLQFFNQIIKWAESNRLEVGYKLKWLIEQIAHSKEKHLVIAGTVGSGKSSFINSVLEENVLESTTSTLSFLQHDDHIEMNEIFEGGKRTWNDRSEQHEAMTSGAYVEWRLPSNLLNKLGCRFIDTPGLSGSSLRLKETFEYFPLADGVLYVIDANTSLPDHEAEILAEMRDYVSDLPVHFLLNKMDEVDNEYDAESILKDIQEKIDIIYPGAKVFPYSSVKAVSLQQDDLARFIESEYKVNERKGEGERSAQILYVVRQTLTKLLNKRVAMEKGLKNSIEKNEDILNRLTGFMNSLGDLEKDKARVISKSYREVVAQMKAEMAEEVPNRLRECSSLIGEESDFRQVHIELNEKMNEKIQDYLRSDLLPKMNELLLDWVTSTNGELTETQTYLDEMCATFNDLFEEDRLSLPCDFKVVEDWQRDISRMTGRSQIEKENIMMRLKPAQFLLKSAGKLLGVLPQNKSLLSNQYKKYLEHESFEDVTQSITNKFFLQFEMFERALEQDVLILFKEPRGNLAETVNEVQAEIETSQESLAEMKSNPEAYYDPLTLFEVRLLQYEFMKKAGGSNAFSYSR</sequence>
<dbReference type="Proteomes" id="UP001646157">
    <property type="component" value="Unassembled WGS sequence"/>
</dbReference>
<dbReference type="Gene3D" id="3.40.50.300">
    <property type="entry name" value="P-loop containing nucleotide triphosphate hydrolases"/>
    <property type="match status" value="1"/>
</dbReference>
<dbReference type="SUPFAM" id="SSF48452">
    <property type="entry name" value="TPR-like"/>
    <property type="match status" value="1"/>
</dbReference>
<keyword evidence="1" id="KW-0802">TPR repeat</keyword>
<dbReference type="PANTHER" id="PTHR43681:SF1">
    <property type="entry name" value="SARCALUMENIN"/>
    <property type="match status" value="1"/>
</dbReference>
<dbReference type="Gene3D" id="1.25.40.10">
    <property type="entry name" value="Tetratricopeptide repeat domain"/>
    <property type="match status" value="1"/>
</dbReference>
<gene>
    <name evidence="3" type="ORF">JOC86_004306</name>
</gene>
<name>A0ABS2NIN1_9BACI</name>
<dbReference type="SUPFAM" id="SSF52540">
    <property type="entry name" value="P-loop containing nucleoside triphosphate hydrolases"/>
    <property type="match status" value="1"/>
</dbReference>
<reference evidence="3 4" key="1">
    <citation type="submission" date="2021-01" db="EMBL/GenBank/DDBJ databases">
        <title>Genomic Encyclopedia of Type Strains, Phase IV (KMG-IV): sequencing the most valuable type-strain genomes for metagenomic binning, comparative biology and taxonomic classification.</title>
        <authorList>
            <person name="Goeker M."/>
        </authorList>
    </citation>
    <scope>NUCLEOTIDE SEQUENCE [LARGE SCALE GENOMIC DNA]</scope>
    <source>
        <strain evidence="3 4">DSM 24834</strain>
    </source>
</reference>
<dbReference type="Pfam" id="PF00350">
    <property type="entry name" value="Dynamin_N"/>
    <property type="match status" value="1"/>
</dbReference>
<dbReference type="RefSeq" id="WP_205174895.1">
    <property type="nucleotide sequence ID" value="NZ_JAFBDZ010000005.1"/>
</dbReference>
<keyword evidence="3" id="KW-0132">Cell division</keyword>
<dbReference type="PROSITE" id="PS50005">
    <property type="entry name" value="TPR"/>
    <property type="match status" value="1"/>
</dbReference>
<comment type="caution">
    <text evidence="3">The sequence shown here is derived from an EMBL/GenBank/DDBJ whole genome shotgun (WGS) entry which is preliminary data.</text>
</comment>
<protein>
    <submittedName>
        <fullName evidence="3">GTP-binding protein EngB required for normal cell division</fullName>
    </submittedName>
</protein>
<dbReference type="InterPro" id="IPR045063">
    <property type="entry name" value="Dynamin_N"/>
</dbReference>
<evidence type="ECO:0000259" key="2">
    <source>
        <dbReference type="Pfam" id="PF00350"/>
    </source>
</evidence>
<organism evidence="3 4">
    <name type="scientific">Rossellomorea pakistanensis</name>
    <dbReference type="NCBI Taxonomy" id="992288"/>
    <lineage>
        <taxon>Bacteria</taxon>
        <taxon>Bacillati</taxon>
        <taxon>Bacillota</taxon>
        <taxon>Bacilli</taxon>
        <taxon>Bacillales</taxon>
        <taxon>Bacillaceae</taxon>
        <taxon>Rossellomorea</taxon>
    </lineage>
</organism>
<accession>A0ABS2NIN1</accession>
<dbReference type="InterPro" id="IPR011990">
    <property type="entry name" value="TPR-like_helical_dom_sf"/>
</dbReference>
<keyword evidence="3" id="KW-0131">Cell cycle</keyword>
<dbReference type="InterPro" id="IPR051943">
    <property type="entry name" value="TRAFAC_Dynamin-like_GTPase"/>
</dbReference>
<feature type="domain" description="Dynamin N-terminal" evidence="2">
    <location>
        <begin position="381"/>
        <end position="517"/>
    </location>
</feature>
<proteinExistence type="predicted"/>
<evidence type="ECO:0000256" key="1">
    <source>
        <dbReference type="PROSITE-ProRule" id="PRU00339"/>
    </source>
</evidence>
<evidence type="ECO:0000313" key="4">
    <source>
        <dbReference type="Proteomes" id="UP001646157"/>
    </source>
</evidence>
<feature type="repeat" description="TPR" evidence="1">
    <location>
        <begin position="112"/>
        <end position="145"/>
    </location>
</feature>
<dbReference type="InterPro" id="IPR027417">
    <property type="entry name" value="P-loop_NTPase"/>
</dbReference>
<dbReference type="EMBL" id="JAFBDZ010000005">
    <property type="protein sequence ID" value="MBM7587732.1"/>
    <property type="molecule type" value="Genomic_DNA"/>
</dbReference>
<keyword evidence="4" id="KW-1185">Reference proteome</keyword>
<evidence type="ECO:0000313" key="3">
    <source>
        <dbReference type="EMBL" id="MBM7587732.1"/>
    </source>
</evidence>
<dbReference type="GO" id="GO:0051301">
    <property type="term" value="P:cell division"/>
    <property type="evidence" value="ECO:0007669"/>
    <property type="project" value="UniProtKB-KW"/>
</dbReference>
<dbReference type="InterPro" id="IPR019734">
    <property type="entry name" value="TPR_rpt"/>
</dbReference>